<evidence type="ECO:0000313" key="8">
    <source>
        <dbReference type="Proteomes" id="UP000315816"/>
    </source>
</evidence>
<dbReference type="AlphaFoldDB" id="A0A545SWM3"/>
<evidence type="ECO:0000256" key="4">
    <source>
        <dbReference type="ARBA" id="ARBA00023136"/>
    </source>
</evidence>
<keyword evidence="3 5" id="KW-1133">Transmembrane helix</keyword>
<feature type="transmembrane region" description="Helical" evidence="5">
    <location>
        <begin position="141"/>
        <end position="161"/>
    </location>
</feature>
<organism evidence="7 8">
    <name type="scientific">Aliiroseovarius halocynthiae</name>
    <dbReference type="NCBI Taxonomy" id="985055"/>
    <lineage>
        <taxon>Bacteria</taxon>
        <taxon>Pseudomonadati</taxon>
        <taxon>Pseudomonadota</taxon>
        <taxon>Alphaproteobacteria</taxon>
        <taxon>Rhodobacterales</taxon>
        <taxon>Paracoccaceae</taxon>
        <taxon>Aliiroseovarius</taxon>
    </lineage>
</organism>
<evidence type="ECO:0000313" key="7">
    <source>
        <dbReference type="EMBL" id="TQV69373.1"/>
    </source>
</evidence>
<dbReference type="OrthoDB" id="7828645at2"/>
<dbReference type="EMBL" id="VICH01000004">
    <property type="protein sequence ID" value="TQV69373.1"/>
    <property type="molecule type" value="Genomic_DNA"/>
</dbReference>
<evidence type="ECO:0000256" key="1">
    <source>
        <dbReference type="ARBA" id="ARBA00004141"/>
    </source>
</evidence>
<feature type="transmembrane region" description="Helical" evidence="5">
    <location>
        <begin position="76"/>
        <end position="93"/>
    </location>
</feature>
<dbReference type="RefSeq" id="WP_142853121.1">
    <property type="nucleotide sequence ID" value="NZ_FXWW01000001.1"/>
</dbReference>
<sequence length="218" mass="23702">MLDWITYIIAIILFFLTHSLPVRPVSKARIVARIGAPGFTIGYSALSIAALGFVIYAANNAPITQLWPWAPWQNHVTLLAMAFAVAIAALAIGRPNPLSFGGRHNGSFDPNAPGIAGWIRHPLLAALLIWALGHLVPNGNLSHVILFGIFGVFAAFGMRIIDRRQKRILGAETWAHLSRTRHQIRFNIGGLIRLAIGLAVYLALIHLHGPVIGAYPLP</sequence>
<keyword evidence="2 5" id="KW-0812">Transmembrane</keyword>
<feature type="domain" description="NnrU" evidence="6">
    <location>
        <begin position="8"/>
        <end position="215"/>
    </location>
</feature>
<dbReference type="GO" id="GO:0016020">
    <property type="term" value="C:membrane"/>
    <property type="evidence" value="ECO:0007669"/>
    <property type="project" value="UniProtKB-SubCell"/>
</dbReference>
<evidence type="ECO:0000256" key="5">
    <source>
        <dbReference type="SAM" id="Phobius"/>
    </source>
</evidence>
<feature type="transmembrane region" description="Helical" evidence="5">
    <location>
        <begin position="34"/>
        <end position="56"/>
    </location>
</feature>
<feature type="transmembrane region" description="Helical" evidence="5">
    <location>
        <begin position="114"/>
        <end position="135"/>
    </location>
</feature>
<keyword evidence="8" id="KW-1185">Reference proteome</keyword>
<proteinExistence type="predicted"/>
<accession>A0A545SWM3</accession>
<dbReference type="Pfam" id="PF07298">
    <property type="entry name" value="NnrU"/>
    <property type="match status" value="1"/>
</dbReference>
<reference evidence="7 8" key="1">
    <citation type="submission" date="2019-06" db="EMBL/GenBank/DDBJ databases">
        <title>A novel species of marine bacteria.</title>
        <authorList>
            <person name="Wang Y."/>
        </authorList>
    </citation>
    <scope>NUCLEOTIDE SEQUENCE [LARGE SCALE GENOMIC DNA]</scope>
    <source>
        <strain evidence="7 8">MA1-10</strain>
    </source>
</reference>
<keyword evidence="4 5" id="KW-0472">Membrane</keyword>
<feature type="transmembrane region" description="Helical" evidence="5">
    <location>
        <begin position="191"/>
        <end position="215"/>
    </location>
</feature>
<evidence type="ECO:0000256" key="3">
    <source>
        <dbReference type="ARBA" id="ARBA00022989"/>
    </source>
</evidence>
<evidence type="ECO:0000259" key="6">
    <source>
        <dbReference type="Pfam" id="PF07298"/>
    </source>
</evidence>
<feature type="transmembrane region" description="Helical" evidence="5">
    <location>
        <begin position="6"/>
        <end position="22"/>
    </location>
</feature>
<dbReference type="InterPro" id="IPR009915">
    <property type="entry name" value="NnrU_dom"/>
</dbReference>
<protein>
    <submittedName>
        <fullName evidence="7">NnrU family protein</fullName>
    </submittedName>
</protein>
<gene>
    <name evidence="7" type="ORF">FIL88_07440</name>
</gene>
<dbReference type="Proteomes" id="UP000315816">
    <property type="component" value="Unassembled WGS sequence"/>
</dbReference>
<comment type="caution">
    <text evidence="7">The sequence shown here is derived from an EMBL/GenBank/DDBJ whole genome shotgun (WGS) entry which is preliminary data.</text>
</comment>
<evidence type="ECO:0000256" key="2">
    <source>
        <dbReference type="ARBA" id="ARBA00022692"/>
    </source>
</evidence>
<name>A0A545SWM3_9RHOB</name>
<comment type="subcellular location">
    <subcellularLocation>
        <location evidence="1">Membrane</location>
        <topology evidence="1">Multi-pass membrane protein</topology>
    </subcellularLocation>
</comment>